<keyword evidence="5" id="KW-1185">Reference proteome</keyword>
<dbReference type="GO" id="GO:0003743">
    <property type="term" value="F:translation initiation factor activity"/>
    <property type="evidence" value="ECO:0007669"/>
    <property type="project" value="UniProtKB-UniRule"/>
</dbReference>
<reference evidence="4" key="1">
    <citation type="submission" date="2019-06" db="EMBL/GenBank/DDBJ databases">
        <authorList>
            <person name="Zheng W."/>
        </authorList>
    </citation>
    <scope>NUCLEOTIDE SEQUENCE</scope>
    <source>
        <strain evidence="4">QDHG01</strain>
    </source>
</reference>
<evidence type="ECO:0000259" key="3">
    <source>
        <dbReference type="PROSITE" id="PS50832"/>
    </source>
</evidence>
<feature type="region of interest" description="Disordered" evidence="2">
    <location>
        <begin position="16"/>
        <end position="44"/>
    </location>
</feature>
<feature type="compositionally biased region" description="Acidic residues" evidence="2">
    <location>
        <begin position="138"/>
        <end position="165"/>
    </location>
</feature>
<accession>A0A8J8SZ16</accession>
<dbReference type="EMBL" id="RRYP01014173">
    <property type="protein sequence ID" value="TNV76112.1"/>
    <property type="molecule type" value="Genomic_DNA"/>
</dbReference>
<dbReference type="CDD" id="cd05793">
    <property type="entry name" value="S1_IF1A"/>
    <property type="match status" value="1"/>
</dbReference>
<comment type="caution">
    <text evidence="4">The sequence shown here is derived from an EMBL/GenBank/DDBJ whole genome shotgun (WGS) entry which is preliminary data.</text>
</comment>
<sequence length="165" mass="18847">MQLIIQQLERIQQNAKRKRKGWQEQKEGQESRSRGETRARLQGRGSGVWSGSSYARLLCFTCNGRIEAFCFDGVKRMCTIRGSLKNRVWINNGDIVLLGLRDFASDDKADVILKYYDEEAKELKELGEIPEHVKINEGEFDLDGEDGDFGGEDGKEEEELDIDNI</sequence>
<dbReference type="Gene3D" id="2.40.50.140">
    <property type="entry name" value="Nucleic acid-binding proteins"/>
    <property type="match status" value="1"/>
</dbReference>
<dbReference type="Proteomes" id="UP000785679">
    <property type="component" value="Unassembled WGS sequence"/>
</dbReference>
<dbReference type="OrthoDB" id="274995at2759"/>
<protein>
    <recommendedName>
        <fullName evidence="3">S1-like domain-containing protein</fullName>
    </recommendedName>
</protein>
<dbReference type="Pfam" id="PF01176">
    <property type="entry name" value="eIF-1a"/>
    <property type="match status" value="1"/>
</dbReference>
<keyword evidence="1" id="KW-0648">Protein biosynthesis</keyword>
<evidence type="ECO:0000256" key="2">
    <source>
        <dbReference type="SAM" id="MobiDB-lite"/>
    </source>
</evidence>
<dbReference type="InterPro" id="IPR012340">
    <property type="entry name" value="NA-bd_OB-fold"/>
</dbReference>
<organism evidence="4 5">
    <name type="scientific">Halteria grandinella</name>
    <dbReference type="NCBI Taxonomy" id="5974"/>
    <lineage>
        <taxon>Eukaryota</taxon>
        <taxon>Sar</taxon>
        <taxon>Alveolata</taxon>
        <taxon>Ciliophora</taxon>
        <taxon>Intramacronucleata</taxon>
        <taxon>Spirotrichea</taxon>
        <taxon>Stichotrichia</taxon>
        <taxon>Sporadotrichida</taxon>
        <taxon>Halteriidae</taxon>
        <taxon>Halteria</taxon>
    </lineage>
</organism>
<dbReference type="InterPro" id="IPR001253">
    <property type="entry name" value="TIF_eIF-1A"/>
</dbReference>
<dbReference type="SUPFAM" id="SSF50249">
    <property type="entry name" value="Nucleic acid-binding proteins"/>
    <property type="match status" value="1"/>
</dbReference>
<dbReference type="PROSITE" id="PS50832">
    <property type="entry name" value="S1_IF1_TYPE"/>
    <property type="match status" value="1"/>
</dbReference>
<evidence type="ECO:0000313" key="5">
    <source>
        <dbReference type="Proteomes" id="UP000785679"/>
    </source>
</evidence>
<dbReference type="GO" id="GO:0003723">
    <property type="term" value="F:RNA binding"/>
    <property type="evidence" value="ECO:0007669"/>
    <property type="project" value="InterPro"/>
</dbReference>
<feature type="region of interest" description="Disordered" evidence="2">
    <location>
        <begin position="137"/>
        <end position="165"/>
    </location>
</feature>
<dbReference type="AlphaFoldDB" id="A0A8J8SZ16"/>
<dbReference type="PANTHER" id="PTHR21668">
    <property type="entry name" value="EIF-1A"/>
    <property type="match status" value="1"/>
</dbReference>
<feature type="domain" description="S1-like" evidence="3">
    <location>
        <begin position="37"/>
        <end position="116"/>
    </location>
</feature>
<name>A0A8J8SZ16_HALGN</name>
<keyword evidence="1" id="KW-0396">Initiation factor</keyword>
<feature type="compositionally biased region" description="Basic and acidic residues" evidence="2">
    <location>
        <begin position="21"/>
        <end position="39"/>
    </location>
</feature>
<dbReference type="HAMAP" id="MF_00216">
    <property type="entry name" value="aIF_1A"/>
    <property type="match status" value="1"/>
</dbReference>
<evidence type="ECO:0000313" key="4">
    <source>
        <dbReference type="EMBL" id="TNV76112.1"/>
    </source>
</evidence>
<dbReference type="InterPro" id="IPR006196">
    <property type="entry name" value="RNA-binding_domain_S1_IF1"/>
</dbReference>
<gene>
    <name evidence="4" type="ORF">FGO68_gene7345</name>
</gene>
<evidence type="ECO:0000256" key="1">
    <source>
        <dbReference type="PROSITE-ProRule" id="PRU00181"/>
    </source>
</evidence>
<proteinExistence type="inferred from homology"/>
<dbReference type="SMART" id="SM00652">
    <property type="entry name" value="eIF1a"/>
    <property type="match status" value="1"/>
</dbReference>